<keyword evidence="9" id="KW-1185">Reference proteome</keyword>
<keyword evidence="5" id="KW-1015">Disulfide bond</keyword>
<feature type="domain" description="Peptidase S1" evidence="7">
    <location>
        <begin position="36"/>
        <end position="261"/>
    </location>
</feature>
<feature type="chain" id="PRO_5034599151" description="Peptidase S1 domain-containing protein" evidence="6">
    <location>
        <begin position="21"/>
        <end position="263"/>
    </location>
</feature>
<sequence>ISRSNVCVCTCLSLWGSVGAGEVGFRMSMAQDNPRMLRGFQCQEHTHPWIVALFDGVRFRCTGTLIDRQWVVTAARCNTGRTLNVRLGEHNLWHLDWSEQLIISSRLIPHPLYNRSTSQNNIMLVKLLAPAILNRDVKPLPLPRNCPRPDSTCVLSGWGSSPLCTRQLLHSDVLLCGNITVLADAQCQHSHPNRITPNMICAGVVHGGTDSCQGDPGSPLVCQRELQGIASWGFEGCSRPNQTGVFVKVCNYLTWLQDTMRSG</sequence>
<dbReference type="CDD" id="cd00190">
    <property type="entry name" value="Tryp_SPc"/>
    <property type="match status" value="1"/>
</dbReference>
<keyword evidence="4" id="KW-0720">Serine protease</keyword>
<dbReference type="GeneTree" id="ENSGT01020000230389"/>
<evidence type="ECO:0000256" key="1">
    <source>
        <dbReference type="ARBA" id="ARBA00009228"/>
    </source>
</evidence>
<keyword evidence="6" id="KW-0732">Signal</keyword>
<organism evidence="8 9">
    <name type="scientific">Gopherus evgoodei</name>
    <name type="common">Goodes thornscrub tortoise</name>
    <dbReference type="NCBI Taxonomy" id="1825980"/>
    <lineage>
        <taxon>Eukaryota</taxon>
        <taxon>Metazoa</taxon>
        <taxon>Chordata</taxon>
        <taxon>Craniata</taxon>
        <taxon>Vertebrata</taxon>
        <taxon>Euteleostomi</taxon>
        <taxon>Archelosauria</taxon>
        <taxon>Testudinata</taxon>
        <taxon>Testudines</taxon>
        <taxon>Cryptodira</taxon>
        <taxon>Durocryptodira</taxon>
        <taxon>Testudinoidea</taxon>
        <taxon>Testudinidae</taxon>
        <taxon>Gopherus</taxon>
    </lineage>
</organism>
<dbReference type="GO" id="GO:0004252">
    <property type="term" value="F:serine-type endopeptidase activity"/>
    <property type="evidence" value="ECO:0007669"/>
    <property type="project" value="InterPro"/>
</dbReference>
<evidence type="ECO:0000256" key="5">
    <source>
        <dbReference type="ARBA" id="ARBA00023157"/>
    </source>
</evidence>
<dbReference type="FunFam" id="2.40.10.10:FF:000010">
    <property type="entry name" value="Kallikrein related peptidase 11"/>
    <property type="match status" value="1"/>
</dbReference>
<accession>A0A8C4YNV6</accession>
<dbReference type="PRINTS" id="PR00722">
    <property type="entry name" value="CHYMOTRYPSIN"/>
</dbReference>
<protein>
    <recommendedName>
        <fullName evidence="7">Peptidase S1 domain-containing protein</fullName>
    </recommendedName>
</protein>
<evidence type="ECO:0000259" key="7">
    <source>
        <dbReference type="PROSITE" id="PS50240"/>
    </source>
</evidence>
<dbReference type="PANTHER" id="PTHR24271:SF48">
    <property type="entry name" value="KALLIKREIN-14"/>
    <property type="match status" value="1"/>
</dbReference>
<dbReference type="InterPro" id="IPR001254">
    <property type="entry name" value="Trypsin_dom"/>
</dbReference>
<evidence type="ECO:0000256" key="3">
    <source>
        <dbReference type="ARBA" id="ARBA00022801"/>
    </source>
</evidence>
<dbReference type="SMART" id="SM00020">
    <property type="entry name" value="Tryp_SPc"/>
    <property type="match status" value="1"/>
</dbReference>
<comment type="similarity">
    <text evidence="1">Belongs to the peptidase S1 family. Snake venom subfamily.</text>
</comment>
<name>A0A8C4YNV6_9SAUR</name>
<dbReference type="InterPro" id="IPR001314">
    <property type="entry name" value="Peptidase_S1A"/>
</dbReference>
<evidence type="ECO:0000313" key="8">
    <source>
        <dbReference type="Ensembl" id="ENSGEVP00005028484.1"/>
    </source>
</evidence>
<reference evidence="8" key="2">
    <citation type="submission" date="2025-09" db="UniProtKB">
        <authorList>
            <consortium name="Ensembl"/>
        </authorList>
    </citation>
    <scope>IDENTIFICATION</scope>
</reference>
<evidence type="ECO:0000256" key="2">
    <source>
        <dbReference type="ARBA" id="ARBA00022670"/>
    </source>
</evidence>
<evidence type="ECO:0000256" key="4">
    <source>
        <dbReference type="ARBA" id="ARBA00022825"/>
    </source>
</evidence>
<dbReference type="Gene3D" id="2.40.10.10">
    <property type="entry name" value="Trypsin-like serine proteases"/>
    <property type="match status" value="2"/>
</dbReference>
<dbReference type="InterPro" id="IPR043504">
    <property type="entry name" value="Peptidase_S1_PA_chymotrypsin"/>
</dbReference>
<proteinExistence type="inferred from homology"/>
<evidence type="ECO:0000313" key="9">
    <source>
        <dbReference type="Proteomes" id="UP000694390"/>
    </source>
</evidence>
<dbReference type="Proteomes" id="UP000694390">
    <property type="component" value="Unassembled WGS sequence"/>
</dbReference>
<dbReference type="PANTHER" id="PTHR24271">
    <property type="entry name" value="KALLIKREIN-RELATED"/>
    <property type="match status" value="1"/>
</dbReference>
<evidence type="ECO:0000256" key="6">
    <source>
        <dbReference type="SAM" id="SignalP"/>
    </source>
</evidence>
<dbReference type="AlphaFoldDB" id="A0A8C4YNV6"/>
<reference evidence="8" key="1">
    <citation type="submission" date="2025-08" db="UniProtKB">
        <authorList>
            <consortium name="Ensembl"/>
        </authorList>
    </citation>
    <scope>IDENTIFICATION</scope>
</reference>
<keyword evidence="2" id="KW-0645">Protease</keyword>
<feature type="signal peptide" evidence="6">
    <location>
        <begin position="1"/>
        <end position="20"/>
    </location>
</feature>
<dbReference type="Pfam" id="PF00089">
    <property type="entry name" value="Trypsin"/>
    <property type="match status" value="1"/>
</dbReference>
<dbReference type="SUPFAM" id="SSF50494">
    <property type="entry name" value="Trypsin-like serine proteases"/>
    <property type="match status" value="1"/>
</dbReference>
<dbReference type="InterPro" id="IPR009003">
    <property type="entry name" value="Peptidase_S1_PA"/>
</dbReference>
<dbReference type="PROSITE" id="PS50240">
    <property type="entry name" value="TRYPSIN_DOM"/>
    <property type="match status" value="1"/>
</dbReference>
<keyword evidence="3" id="KW-0378">Hydrolase</keyword>
<dbReference type="Ensembl" id="ENSGEVT00005029945.1">
    <property type="protein sequence ID" value="ENSGEVP00005028484.1"/>
    <property type="gene ID" value="ENSGEVG00005020027.1"/>
</dbReference>
<dbReference type="OrthoDB" id="10059102at2759"/>
<dbReference type="GO" id="GO:0006508">
    <property type="term" value="P:proteolysis"/>
    <property type="evidence" value="ECO:0007669"/>
    <property type="project" value="UniProtKB-KW"/>
</dbReference>
<dbReference type="GO" id="GO:0030141">
    <property type="term" value="C:secretory granule"/>
    <property type="evidence" value="ECO:0007669"/>
    <property type="project" value="TreeGrafter"/>
</dbReference>